<gene>
    <name evidence="4" type="ORF">FDY93_04520</name>
</gene>
<keyword evidence="1" id="KW-0805">Transcription regulation</keyword>
<evidence type="ECO:0000259" key="3">
    <source>
        <dbReference type="PROSITE" id="PS51000"/>
    </source>
</evidence>
<evidence type="ECO:0000313" key="4">
    <source>
        <dbReference type="EMBL" id="TLM79364.1"/>
    </source>
</evidence>
<dbReference type="PANTHER" id="PTHR34580">
    <property type="match status" value="1"/>
</dbReference>
<dbReference type="Pfam" id="PF25583">
    <property type="entry name" value="WCX"/>
    <property type="match status" value="1"/>
</dbReference>
<dbReference type="RefSeq" id="WP_138234535.1">
    <property type="nucleotide sequence ID" value="NZ_CP185860.1"/>
</dbReference>
<evidence type="ECO:0000256" key="2">
    <source>
        <dbReference type="ARBA" id="ARBA00023163"/>
    </source>
</evidence>
<dbReference type="InterPro" id="IPR011991">
    <property type="entry name" value="ArsR-like_HTH"/>
</dbReference>
<dbReference type="PROSITE" id="PS52050">
    <property type="entry name" value="WYL"/>
    <property type="match status" value="1"/>
</dbReference>
<dbReference type="InterPro" id="IPR051534">
    <property type="entry name" value="CBASS_pafABC_assoc_protein"/>
</dbReference>
<dbReference type="Pfam" id="PF08279">
    <property type="entry name" value="HTH_11"/>
    <property type="match status" value="1"/>
</dbReference>
<dbReference type="InterPro" id="IPR028349">
    <property type="entry name" value="PafC-like"/>
</dbReference>
<dbReference type="PROSITE" id="PS51000">
    <property type="entry name" value="HTH_DEOR_2"/>
    <property type="match status" value="1"/>
</dbReference>
<dbReference type="EMBL" id="VANI01000004">
    <property type="protein sequence ID" value="TLM79364.1"/>
    <property type="molecule type" value="Genomic_DNA"/>
</dbReference>
<keyword evidence="2" id="KW-0804">Transcription</keyword>
<organism evidence="4 5">
    <name type="scientific">Microbulbifer harenosus</name>
    <dbReference type="NCBI Taxonomy" id="2576840"/>
    <lineage>
        <taxon>Bacteria</taxon>
        <taxon>Pseudomonadati</taxon>
        <taxon>Pseudomonadota</taxon>
        <taxon>Gammaproteobacteria</taxon>
        <taxon>Cellvibrionales</taxon>
        <taxon>Microbulbiferaceae</taxon>
        <taxon>Microbulbifer</taxon>
    </lineage>
</organism>
<dbReference type="InterPro" id="IPR013196">
    <property type="entry name" value="HTH_11"/>
</dbReference>
<dbReference type="Proteomes" id="UP000306791">
    <property type="component" value="Unassembled WGS sequence"/>
</dbReference>
<evidence type="ECO:0000256" key="1">
    <source>
        <dbReference type="ARBA" id="ARBA00023015"/>
    </source>
</evidence>
<dbReference type="Pfam" id="PF13280">
    <property type="entry name" value="WYL"/>
    <property type="match status" value="1"/>
</dbReference>
<proteinExistence type="predicted"/>
<dbReference type="InterPro" id="IPR026881">
    <property type="entry name" value="WYL_dom"/>
</dbReference>
<dbReference type="InterPro" id="IPR036390">
    <property type="entry name" value="WH_DNA-bd_sf"/>
</dbReference>
<protein>
    <submittedName>
        <fullName evidence="4">YafY family transcriptional regulator</fullName>
    </submittedName>
</protein>
<evidence type="ECO:0000313" key="5">
    <source>
        <dbReference type="Proteomes" id="UP000306791"/>
    </source>
</evidence>
<dbReference type="PANTHER" id="PTHR34580:SF3">
    <property type="entry name" value="PROTEIN PAFB"/>
    <property type="match status" value="1"/>
</dbReference>
<accession>A0ABY2ULU6</accession>
<sequence>MSNPTTRVLALLELLQSNGNASGSELAQTLGVDGRTLRRYIATLEEIGIPLTSERGRHGGYRLVSGYKLPPMMFTNDETLAISLGLLAARSLSVGEISTAAASAQAKLERVMPEKLKQQLRALDDSVTLDLVPSAAPESATLATLAAATQNRCRTVFDYVGGAGKGQGNGKDEGYLEPTRREFDPYGLVFRRGRWYAVGHCHLRAELRTFRLDRIQRLRQLETPFQRPQDFDAAAYLNFSFASMDSGYEVELLLHTDLASASAVLGDELGLLTPKGEAVLWRAHTGCLNWLASQLVRLPFAFEILTPSALREELHRHAERLLAMTAA</sequence>
<comment type="caution">
    <text evidence="4">The sequence shown here is derived from an EMBL/GenBank/DDBJ whole genome shotgun (WGS) entry which is preliminary data.</text>
</comment>
<dbReference type="CDD" id="cd00090">
    <property type="entry name" value="HTH_ARSR"/>
    <property type="match status" value="1"/>
</dbReference>
<dbReference type="Gene3D" id="1.10.10.10">
    <property type="entry name" value="Winged helix-like DNA-binding domain superfamily/Winged helix DNA-binding domain"/>
    <property type="match status" value="1"/>
</dbReference>
<dbReference type="InterPro" id="IPR036388">
    <property type="entry name" value="WH-like_DNA-bd_sf"/>
</dbReference>
<reference evidence="4 5" key="1">
    <citation type="submission" date="2019-05" db="EMBL/GenBank/DDBJ databases">
        <title>Microbulbifer harenosus sp. nov., an alginate-degrading bacterium isolated from coastal sand.</title>
        <authorList>
            <person name="Huang H."/>
            <person name="Mo K."/>
            <person name="Bao S."/>
        </authorList>
    </citation>
    <scope>NUCLEOTIDE SEQUENCE [LARGE SCALE GENOMIC DNA]</scope>
    <source>
        <strain evidence="4 5">HB161719</strain>
    </source>
</reference>
<feature type="domain" description="HTH deoR-type" evidence="3">
    <location>
        <begin position="4"/>
        <end position="63"/>
    </location>
</feature>
<keyword evidence="5" id="KW-1185">Reference proteome</keyword>
<dbReference type="PIRSF" id="PIRSF016838">
    <property type="entry name" value="PafC"/>
    <property type="match status" value="1"/>
</dbReference>
<name>A0ABY2ULU6_9GAMM</name>
<dbReference type="InterPro" id="IPR057727">
    <property type="entry name" value="WCX_dom"/>
</dbReference>
<dbReference type="InterPro" id="IPR001034">
    <property type="entry name" value="DeoR_HTH"/>
</dbReference>
<dbReference type="SUPFAM" id="SSF46785">
    <property type="entry name" value="Winged helix' DNA-binding domain"/>
    <property type="match status" value="1"/>
</dbReference>